<name>A0ABS2SUR0_9BACI</name>
<dbReference type="InterPro" id="IPR015050">
    <property type="entry name" value="BofC_C"/>
</dbReference>
<sequence>MLKQLVNRHGVPFALGAISVLFLYGSFLLVNQLEIMQQTEGPSAPPETVAQQPAQTIDVLLETVFADGNTREEHVTEDYYSLEDFWYEYEEWQLVEHGPGAAHFRQEILDLSPEVKRNGYLGLSDQMNVVLYTGQTEAMSIVKTFDDIDVSNLTAAQLDRLNQGMKLTNLAELEQILLELK</sequence>
<evidence type="ECO:0000313" key="5">
    <source>
        <dbReference type="Proteomes" id="UP001179280"/>
    </source>
</evidence>
<dbReference type="InterPro" id="IPR038118">
    <property type="entry name" value="BOFC_N_sf"/>
</dbReference>
<dbReference type="Pfam" id="PF08977">
    <property type="entry name" value="BOFC_N"/>
    <property type="match status" value="1"/>
</dbReference>
<evidence type="ECO:0000256" key="1">
    <source>
        <dbReference type="SAM" id="Phobius"/>
    </source>
</evidence>
<feature type="domain" description="Bypass-of-forespore C N-terminal" evidence="3">
    <location>
        <begin position="57"/>
        <end position="106"/>
    </location>
</feature>
<gene>
    <name evidence="4" type="ORF">JOC54_001218</name>
</gene>
<protein>
    <submittedName>
        <fullName evidence="4">Forespore regulator of the sigma-K checkpoint</fullName>
    </submittedName>
</protein>
<proteinExistence type="predicted"/>
<dbReference type="EMBL" id="JAFBCV010000003">
    <property type="protein sequence ID" value="MBM7837987.1"/>
    <property type="molecule type" value="Genomic_DNA"/>
</dbReference>
<keyword evidence="1" id="KW-1133">Transmembrane helix</keyword>
<comment type="caution">
    <text evidence="4">The sequence shown here is derived from an EMBL/GenBank/DDBJ whole genome shotgun (WGS) entry which is preliminary data.</text>
</comment>
<dbReference type="Gene3D" id="3.30.70.1740">
    <property type="entry name" value="Bypass-of-forespore C, C-terminal domain"/>
    <property type="match status" value="1"/>
</dbReference>
<keyword evidence="5" id="KW-1185">Reference proteome</keyword>
<dbReference type="InterPro" id="IPR015071">
    <property type="entry name" value="BOFC_N"/>
</dbReference>
<keyword evidence="1" id="KW-0472">Membrane</keyword>
<feature type="transmembrane region" description="Helical" evidence="1">
    <location>
        <begin position="12"/>
        <end position="30"/>
    </location>
</feature>
<dbReference type="InterPro" id="IPR038117">
    <property type="entry name" value="BofC_C_sf"/>
</dbReference>
<feature type="domain" description="Bypass of forespore C C-terminal" evidence="2">
    <location>
        <begin position="110"/>
        <end position="178"/>
    </location>
</feature>
<organism evidence="4 5">
    <name type="scientific">Shouchella xiaoxiensis</name>
    <dbReference type="NCBI Taxonomy" id="766895"/>
    <lineage>
        <taxon>Bacteria</taxon>
        <taxon>Bacillati</taxon>
        <taxon>Bacillota</taxon>
        <taxon>Bacilli</taxon>
        <taxon>Bacillales</taxon>
        <taxon>Bacillaceae</taxon>
        <taxon>Shouchella</taxon>
    </lineage>
</organism>
<dbReference type="Proteomes" id="UP001179280">
    <property type="component" value="Unassembled WGS sequence"/>
</dbReference>
<keyword evidence="1" id="KW-0812">Transmembrane</keyword>
<reference evidence="4" key="1">
    <citation type="submission" date="2021-01" db="EMBL/GenBank/DDBJ databases">
        <title>Genomic Encyclopedia of Type Strains, Phase IV (KMG-IV): sequencing the most valuable type-strain genomes for metagenomic binning, comparative biology and taxonomic classification.</title>
        <authorList>
            <person name="Goeker M."/>
        </authorList>
    </citation>
    <scope>NUCLEOTIDE SEQUENCE</scope>
    <source>
        <strain evidence="4">DSM 21943</strain>
    </source>
</reference>
<evidence type="ECO:0000313" key="4">
    <source>
        <dbReference type="EMBL" id="MBM7837987.1"/>
    </source>
</evidence>
<evidence type="ECO:0000259" key="3">
    <source>
        <dbReference type="Pfam" id="PF08977"/>
    </source>
</evidence>
<dbReference type="Gene3D" id="3.10.20.420">
    <property type="entry name" value="Bypass-of-forespore C, N-terminal domain"/>
    <property type="match status" value="1"/>
</dbReference>
<dbReference type="RefSeq" id="WP_204465126.1">
    <property type="nucleotide sequence ID" value="NZ_JAFBCV010000003.1"/>
</dbReference>
<evidence type="ECO:0000259" key="2">
    <source>
        <dbReference type="Pfam" id="PF08955"/>
    </source>
</evidence>
<dbReference type="Pfam" id="PF08955">
    <property type="entry name" value="BofC_C"/>
    <property type="match status" value="1"/>
</dbReference>
<accession>A0ABS2SUR0</accession>